<proteinExistence type="predicted"/>
<dbReference type="Pfam" id="PF01636">
    <property type="entry name" value="APH"/>
    <property type="match status" value="1"/>
</dbReference>
<feature type="compositionally biased region" description="Basic and acidic residues" evidence="3">
    <location>
        <begin position="24"/>
        <end position="34"/>
    </location>
</feature>
<protein>
    <submittedName>
        <fullName evidence="5">Aminoglycoside/choline kinase family phosphotransferase</fullName>
        <ecNumber evidence="5">2.7.1.221</ecNumber>
    </submittedName>
</protein>
<comment type="caution">
    <text evidence="5">The sequence shown here is derived from an EMBL/GenBank/DDBJ whole genome shotgun (WGS) entry which is preliminary data.</text>
</comment>
<dbReference type="GO" id="GO:0016301">
    <property type="term" value="F:kinase activity"/>
    <property type="evidence" value="ECO:0007669"/>
    <property type="project" value="UniProtKB-KW"/>
</dbReference>
<keyword evidence="5" id="KW-0808">Transferase</keyword>
<dbReference type="Gene3D" id="3.30.200.20">
    <property type="entry name" value="Phosphorylase Kinase, domain 1"/>
    <property type="match status" value="1"/>
</dbReference>
<dbReference type="SUPFAM" id="SSF56112">
    <property type="entry name" value="Protein kinase-like (PK-like)"/>
    <property type="match status" value="1"/>
</dbReference>
<name>A0ABV2SE34_9GAMM</name>
<evidence type="ECO:0000313" key="5">
    <source>
        <dbReference type="EMBL" id="MET4756025.1"/>
    </source>
</evidence>
<accession>A0ABV2SE34</accession>
<dbReference type="Proteomes" id="UP001549366">
    <property type="component" value="Unassembled WGS sequence"/>
</dbReference>
<sequence length="397" mass="44941">MQDMTPSDQIRQPSRQELFQPELSHSEAARQQQRREQLAQWVQQQLVPAEEHLTNAVQLLPVGGDAGFRSYYRIQSPQGSLLAVDAPPEKEDSAAFVSIAGVLSDAGIRVPQIRAVDYDLGFMLIEDFGDTLLLDLLDHQSVDAIYADALTLLKTLQATSPDTLPEYDEALLQTELSLFRDWFIQQLIGIELTEEDEKLFCGLDQMLIASAREQPSAFIHRDYHSRNLMSLPDNQIGVIDFQGALHGPVLYDAVSLLKDCYVSWPEDQVEGWLQDFVRQHALLRDTDWATCQRWFDWLGLQRHLKCLGIFTRLWLRDKKPQYLSAIPATFRYVLEVCQRYPAFEQHGQWLQQRVAPILTQKIADITAVAATAVAEVSVPETSTVETSAGKKDQSVSS</sequence>
<feature type="domain" description="Aminoglycoside phosphotransferase" evidence="4">
    <location>
        <begin position="60"/>
        <end position="289"/>
    </location>
</feature>
<reference evidence="5 6" key="1">
    <citation type="submission" date="2024-06" db="EMBL/GenBank/DDBJ databases">
        <title>Genomic Encyclopedia of Type Strains, Phase V (KMG-V): Genome sequencing to study the core and pangenomes of soil and plant-associated prokaryotes.</title>
        <authorList>
            <person name="Whitman W."/>
        </authorList>
    </citation>
    <scope>NUCLEOTIDE SEQUENCE [LARGE SCALE GENOMIC DNA]</scope>
    <source>
        <strain evidence="5 6">NE40</strain>
    </source>
</reference>
<evidence type="ECO:0000256" key="1">
    <source>
        <dbReference type="ARBA" id="ARBA00022741"/>
    </source>
</evidence>
<feature type="region of interest" description="Disordered" evidence="3">
    <location>
        <begin position="1"/>
        <end position="34"/>
    </location>
</feature>
<keyword evidence="2" id="KW-0067">ATP-binding</keyword>
<dbReference type="Gene3D" id="3.90.1200.10">
    <property type="match status" value="1"/>
</dbReference>
<dbReference type="EC" id="2.7.1.221" evidence="5"/>
<keyword evidence="1" id="KW-0547">Nucleotide-binding</keyword>
<dbReference type="InterPro" id="IPR011009">
    <property type="entry name" value="Kinase-like_dom_sf"/>
</dbReference>
<dbReference type="InterPro" id="IPR002575">
    <property type="entry name" value="Aminoglycoside_PTrfase"/>
</dbReference>
<dbReference type="PANTHER" id="PTHR33540:SF1">
    <property type="entry name" value="N-ACETYLMURAMATE_N-ACETYLGLUCOSAMINE KINASE"/>
    <property type="match status" value="1"/>
</dbReference>
<evidence type="ECO:0000256" key="3">
    <source>
        <dbReference type="SAM" id="MobiDB-lite"/>
    </source>
</evidence>
<evidence type="ECO:0000256" key="2">
    <source>
        <dbReference type="ARBA" id="ARBA00022840"/>
    </source>
</evidence>
<keyword evidence="6" id="KW-1185">Reference proteome</keyword>
<gene>
    <name evidence="5" type="ORF">V5J35_001217</name>
</gene>
<feature type="compositionally biased region" description="Polar residues" evidence="3">
    <location>
        <begin position="1"/>
        <end position="17"/>
    </location>
</feature>
<evidence type="ECO:0000259" key="4">
    <source>
        <dbReference type="Pfam" id="PF01636"/>
    </source>
</evidence>
<dbReference type="PANTHER" id="PTHR33540">
    <property type="entry name" value="TRNA THREONYLCARBAMOYLADENOSINE BIOSYNTHESIS PROTEIN TSAE"/>
    <property type="match status" value="1"/>
</dbReference>
<evidence type="ECO:0000313" key="6">
    <source>
        <dbReference type="Proteomes" id="UP001549366"/>
    </source>
</evidence>
<keyword evidence="5" id="KW-0418">Kinase</keyword>
<dbReference type="EMBL" id="JBEWTB010000002">
    <property type="protein sequence ID" value="MET4756025.1"/>
    <property type="molecule type" value="Genomic_DNA"/>
</dbReference>
<organism evidence="5 6">
    <name type="scientific">Endozoicomonas lisbonensis</name>
    <dbReference type="NCBI Taxonomy" id="3120522"/>
    <lineage>
        <taxon>Bacteria</taxon>
        <taxon>Pseudomonadati</taxon>
        <taxon>Pseudomonadota</taxon>
        <taxon>Gammaproteobacteria</taxon>
        <taxon>Oceanospirillales</taxon>
        <taxon>Endozoicomonadaceae</taxon>
        <taxon>Endozoicomonas</taxon>
    </lineage>
</organism>